<evidence type="ECO:0000313" key="2">
    <source>
        <dbReference type="Proteomes" id="UP000198211"/>
    </source>
</evidence>
<keyword evidence="2" id="KW-1185">Reference proteome</keyword>
<reference evidence="2" key="1">
    <citation type="submission" date="2017-03" db="EMBL/GenBank/DDBJ databases">
        <title>Phytopthora megakarya and P. palmivora, two closely related causual agents of cacao black pod achieved similar genome size and gene model numbers by different mechanisms.</title>
        <authorList>
            <person name="Ali S."/>
            <person name="Shao J."/>
            <person name="Larry D.J."/>
            <person name="Kronmiller B."/>
            <person name="Shen D."/>
            <person name="Strem M.D."/>
            <person name="Melnick R.L."/>
            <person name="Guiltinan M.J."/>
            <person name="Tyler B.M."/>
            <person name="Meinhardt L.W."/>
            <person name="Bailey B.A."/>
        </authorList>
    </citation>
    <scope>NUCLEOTIDE SEQUENCE [LARGE SCALE GENOMIC DNA]</scope>
    <source>
        <strain evidence="2">zdho120</strain>
    </source>
</reference>
<proteinExistence type="predicted"/>
<dbReference type="OrthoDB" id="129600at2759"/>
<gene>
    <name evidence="1" type="ORF">PHMEG_00012692</name>
</gene>
<comment type="caution">
    <text evidence="1">The sequence shown here is derived from an EMBL/GenBank/DDBJ whole genome shotgun (WGS) entry which is preliminary data.</text>
</comment>
<evidence type="ECO:0000313" key="1">
    <source>
        <dbReference type="EMBL" id="OWZ13911.1"/>
    </source>
</evidence>
<sequence length="59" mass="6773">MNRFLAEQQAAEKGPHSLQILILPNHGMLTWVSVRSSDRGSNWKYDPDDIDFLVPAHRL</sequence>
<accession>A0A225W840</accession>
<protein>
    <submittedName>
        <fullName evidence="1">Uncharacterized protein</fullName>
    </submittedName>
</protein>
<dbReference type="AlphaFoldDB" id="A0A225W840"/>
<organism evidence="1 2">
    <name type="scientific">Phytophthora megakarya</name>
    <dbReference type="NCBI Taxonomy" id="4795"/>
    <lineage>
        <taxon>Eukaryota</taxon>
        <taxon>Sar</taxon>
        <taxon>Stramenopiles</taxon>
        <taxon>Oomycota</taxon>
        <taxon>Peronosporomycetes</taxon>
        <taxon>Peronosporales</taxon>
        <taxon>Peronosporaceae</taxon>
        <taxon>Phytophthora</taxon>
    </lineage>
</organism>
<dbReference type="Proteomes" id="UP000198211">
    <property type="component" value="Unassembled WGS sequence"/>
</dbReference>
<name>A0A225W840_9STRA</name>
<dbReference type="EMBL" id="NBNE01001466">
    <property type="protein sequence ID" value="OWZ13911.1"/>
    <property type="molecule type" value="Genomic_DNA"/>
</dbReference>